<dbReference type="EMBL" id="AMGV01000003">
    <property type="protein sequence ID" value="KEF59700.1"/>
    <property type="molecule type" value="Genomic_DNA"/>
</dbReference>
<evidence type="ECO:0000256" key="1">
    <source>
        <dbReference type="ARBA" id="ARBA00006484"/>
    </source>
</evidence>
<dbReference type="PANTHER" id="PTHR24320">
    <property type="entry name" value="RETINOL DEHYDROGENASE"/>
    <property type="match status" value="1"/>
</dbReference>
<proteinExistence type="inferred from homology"/>
<evidence type="ECO:0000313" key="6">
    <source>
        <dbReference type="Proteomes" id="UP000027920"/>
    </source>
</evidence>
<comment type="caution">
    <text evidence="5">The sequence shown here is derived from an EMBL/GenBank/DDBJ whole genome shotgun (WGS) entry which is preliminary data.</text>
</comment>
<dbReference type="GO" id="GO:0016491">
    <property type="term" value="F:oxidoreductase activity"/>
    <property type="evidence" value="ECO:0007669"/>
    <property type="project" value="UniProtKB-KW"/>
</dbReference>
<evidence type="ECO:0000256" key="3">
    <source>
        <dbReference type="ARBA" id="ARBA00023002"/>
    </source>
</evidence>
<evidence type="ECO:0000313" key="5">
    <source>
        <dbReference type="EMBL" id="KEF59700.1"/>
    </source>
</evidence>
<dbReference type="STRING" id="1182545.A0A072PVV4"/>
<comment type="similarity">
    <text evidence="1">Belongs to the short-chain dehydrogenases/reductases (SDR) family.</text>
</comment>
<dbReference type="Gene3D" id="3.40.50.720">
    <property type="entry name" value="NAD(P)-binding Rossmann-like Domain"/>
    <property type="match status" value="1"/>
</dbReference>
<gene>
    <name evidence="5" type="ORF">A1O9_04546</name>
</gene>
<dbReference type="HOGENOM" id="CLU_010194_44_0_1"/>
<dbReference type="RefSeq" id="XP_013262290.1">
    <property type="nucleotide sequence ID" value="XM_013406836.1"/>
</dbReference>
<dbReference type="AlphaFoldDB" id="A0A072PVV4"/>
<feature type="region of interest" description="Disordered" evidence="4">
    <location>
        <begin position="1"/>
        <end position="20"/>
    </location>
</feature>
<keyword evidence="2" id="KW-0521">NADP</keyword>
<name>A0A072PVV4_9EURO</name>
<protein>
    <submittedName>
        <fullName evidence="5">Alcohol dehydrogenase</fullName>
    </submittedName>
</protein>
<dbReference type="InterPro" id="IPR036291">
    <property type="entry name" value="NAD(P)-bd_dom_sf"/>
</dbReference>
<dbReference type="GeneID" id="25279477"/>
<organism evidence="5 6">
    <name type="scientific">Exophiala aquamarina CBS 119918</name>
    <dbReference type="NCBI Taxonomy" id="1182545"/>
    <lineage>
        <taxon>Eukaryota</taxon>
        <taxon>Fungi</taxon>
        <taxon>Dikarya</taxon>
        <taxon>Ascomycota</taxon>
        <taxon>Pezizomycotina</taxon>
        <taxon>Eurotiomycetes</taxon>
        <taxon>Chaetothyriomycetidae</taxon>
        <taxon>Chaetothyriales</taxon>
        <taxon>Herpotrichiellaceae</taxon>
        <taxon>Exophiala</taxon>
    </lineage>
</organism>
<dbReference type="Proteomes" id="UP000027920">
    <property type="component" value="Unassembled WGS sequence"/>
</dbReference>
<dbReference type="SUPFAM" id="SSF51735">
    <property type="entry name" value="NAD(P)-binding Rossmann-fold domains"/>
    <property type="match status" value="1"/>
</dbReference>
<evidence type="ECO:0000256" key="2">
    <source>
        <dbReference type="ARBA" id="ARBA00022857"/>
    </source>
</evidence>
<dbReference type="OrthoDB" id="191139at2759"/>
<dbReference type="Pfam" id="PF00106">
    <property type="entry name" value="adh_short"/>
    <property type="match status" value="1"/>
</dbReference>
<dbReference type="VEuPathDB" id="FungiDB:A1O9_04546"/>
<keyword evidence="6" id="KW-1185">Reference proteome</keyword>
<evidence type="ECO:0000256" key="4">
    <source>
        <dbReference type="SAM" id="MobiDB-lite"/>
    </source>
</evidence>
<accession>A0A072PVV4</accession>
<dbReference type="PANTHER" id="PTHR24320:SF272">
    <property type="entry name" value="NAD(P)-BINDING ROSSMANN-FOLD SUPERFAMILY PROTEIN"/>
    <property type="match status" value="1"/>
</dbReference>
<dbReference type="PRINTS" id="PR00081">
    <property type="entry name" value="GDHRDH"/>
</dbReference>
<keyword evidence="3" id="KW-0560">Oxidoreductase</keyword>
<reference evidence="5 6" key="1">
    <citation type="submission" date="2013-03" db="EMBL/GenBank/DDBJ databases">
        <title>The Genome Sequence of Exophiala aquamarina CBS 119918.</title>
        <authorList>
            <consortium name="The Broad Institute Genomics Platform"/>
            <person name="Cuomo C."/>
            <person name="de Hoog S."/>
            <person name="Gorbushina A."/>
            <person name="Walker B."/>
            <person name="Young S.K."/>
            <person name="Zeng Q."/>
            <person name="Gargeya S."/>
            <person name="Fitzgerald M."/>
            <person name="Haas B."/>
            <person name="Abouelleil A."/>
            <person name="Allen A.W."/>
            <person name="Alvarado L."/>
            <person name="Arachchi H.M."/>
            <person name="Berlin A.M."/>
            <person name="Chapman S.B."/>
            <person name="Gainer-Dewar J."/>
            <person name="Goldberg J."/>
            <person name="Griggs A."/>
            <person name="Gujja S."/>
            <person name="Hansen M."/>
            <person name="Howarth C."/>
            <person name="Imamovic A."/>
            <person name="Ireland A."/>
            <person name="Larimer J."/>
            <person name="McCowan C."/>
            <person name="Murphy C."/>
            <person name="Pearson M."/>
            <person name="Poon T.W."/>
            <person name="Priest M."/>
            <person name="Roberts A."/>
            <person name="Saif S."/>
            <person name="Shea T."/>
            <person name="Sisk P."/>
            <person name="Sykes S."/>
            <person name="Wortman J."/>
            <person name="Nusbaum C."/>
            <person name="Birren B."/>
        </authorList>
    </citation>
    <scope>NUCLEOTIDE SEQUENCE [LARGE SCALE GENOMIC DNA]</scope>
    <source>
        <strain evidence="5 6">CBS 119918</strain>
    </source>
</reference>
<sequence length="337" mass="36387">MSRYAVSHANPEGAGDARPTAAQIVRDEDLEGKHRNKVIVITGATSGIGVETAWALSATGATLFLTARDMARAKANLAGLLESNPTRISLVEMDNTSFDSVRAAAATILEKSSGQINILVNNAGVMGIEELTLTADGHEIHFATNHLSHFLLFQLLKAALLGSSTPEFQSRVVMVASSAHRSSTMSESDNYNFQKGGYNFGTAYAKSKLANIYMANELDRRYGQIGLHATSLHPGAINTDLSRHLGPEFVERIMSNEELLKIIKSLEQGAATTVLAAIGKSWEGRGGKYLEDCEEAKRGVDDNDVFGIGYVKQTYDPETEGRLWDDSLKIVGIKADP</sequence>
<dbReference type="InterPro" id="IPR002347">
    <property type="entry name" value="SDR_fam"/>
</dbReference>